<reference evidence="6" key="1">
    <citation type="journal article" date="2023" name="Genome Biol. Evol.">
        <title>Long-read-based Genome Assembly of Drosophila gunungcola Reveals Fewer Chemosensory Genes in Flower-breeding Species.</title>
        <authorList>
            <person name="Negi A."/>
            <person name="Liao B.Y."/>
            <person name="Yeh S.D."/>
        </authorList>
    </citation>
    <scope>NUCLEOTIDE SEQUENCE</scope>
    <source>
        <strain evidence="6">Sukarami</strain>
    </source>
</reference>
<dbReference type="GO" id="GO:0046983">
    <property type="term" value="F:protein dimerization activity"/>
    <property type="evidence" value="ECO:0007669"/>
    <property type="project" value="InterPro"/>
</dbReference>
<dbReference type="GO" id="GO:0000981">
    <property type="term" value="F:DNA-binding transcription factor activity, RNA polymerase II-specific"/>
    <property type="evidence" value="ECO:0007669"/>
    <property type="project" value="InterPro"/>
</dbReference>
<feature type="compositionally biased region" description="Gly residues" evidence="4">
    <location>
        <begin position="97"/>
        <end position="111"/>
    </location>
</feature>
<dbReference type="OrthoDB" id="10069510at2759"/>
<dbReference type="Proteomes" id="UP001059596">
    <property type="component" value="Unassembled WGS sequence"/>
</dbReference>
<dbReference type="InterPro" id="IPR036638">
    <property type="entry name" value="HLH_DNA-bd_sf"/>
</dbReference>
<proteinExistence type="predicted"/>
<organism evidence="6 7">
    <name type="scientific">Drosophila gunungcola</name>
    <name type="common">fruit fly</name>
    <dbReference type="NCBI Taxonomy" id="103775"/>
    <lineage>
        <taxon>Eukaryota</taxon>
        <taxon>Metazoa</taxon>
        <taxon>Ecdysozoa</taxon>
        <taxon>Arthropoda</taxon>
        <taxon>Hexapoda</taxon>
        <taxon>Insecta</taxon>
        <taxon>Pterygota</taxon>
        <taxon>Neoptera</taxon>
        <taxon>Endopterygota</taxon>
        <taxon>Diptera</taxon>
        <taxon>Brachycera</taxon>
        <taxon>Muscomorpha</taxon>
        <taxon>Ephydroidea</taxon>
        <taxon>Drosophilidae</taxon>
        <taxon>Drosophila</taxon>
        <taxon>Sophophora</taxon>
    </lineage>
</organism>
<gene>
    <name evidence="6" type="ORF">M5D96_013286</name>
</gene>
<dbReference type="Pfam" id="PF00010">
    <property type="entry name" value="HLH"/>
    <property type="match status" value="1"/>
</dbReference>
<feature type="domain" description="BHLH" evidence="5">
    <location>
        <begin position="233"/>
        <end position="285"/>
    </location>
</feature>
<feature type="compositionally biased region" description="Gly residues" evidence="4">
    <location>
        <begin position="218"/>
        <end position="232"/>
    </location>
</feature>
<feature type="compositionally biased region" description="Gly residues" evidence="4">
    <location>
        <begin position="202"/>
        <end position="211"/>
    </location>
</feature>
<evidence type="ECO:0000256" key="4">
    <source>
        <dbReference type="SAM" id="MobiDB-lite"/>
    </source>
</evidence>
<dbReference type="SUPFAM" id="SSF47459">
    <property type="entry name" value="HLH, helix-loop-helix DNA-binding domain"/>
    <property type="match status" value="1"/>
</dbReference>
<evidence type="ECO:0000313" key="7">
    <source>
        <dbReference type="Proteomes" id="UP001059596"/>
    </source>
</evidence>
<keyword evidence="7" id="KW-1185">Reference proteome</keyword>
<evidence type="ECO:0000259" key="5">
    <source>
        <dbReference type="PROSITE" id="PS50888"/>
    </source>
</evidence>
<keyword evidence="1" id="KW-0805">Transcription regulation</keyword>
<dbReference type="SMART" id="SM00353">
    <property type="entry name" value="HLH"/>
    <property type="match status" value="1"/>
</dbReference>
<dbReference type="EMBL" id="JAMKOV010000089">
    <property type="protein sequence ID" value="KAI8033954.1"/>
    <property type="molecule type" value="Genomic_DNA"/>
</dbReference>
<feature type="compositionally biased region" description="Polar residues" evidence="4">
    <location>
        <begin position="388"/>
        <end position="405"/>
    </location>
</feature>
<dbReference type="PANTHER" id="PTHR13864:SF15">
    <property type="entry name" value="T-CELL ACUTE LYMPHOCYTIC LEUKEMIA PROTEIN 1 HOMOLOG-RELATED"/>
    <property type="match status" value="1"/>
</dbReference>
<feature type="compositionally biased region" description="Low complexity" evidence="4">
    <location>
        <begin position="76"/>
        <end position="90"/>
    </location>
</feature>
<feature type="compositionally biased region" description="Low complexity" evidence="4">
    <location>
        <begin position="178"/>
        <end position="201"/>
    </location>
</feature>
<name>A0A9P9YBI2_9MUSC</name>
<sequence length="428" mass="44596">MLGPAFLLKGVGFQSHSHSHGISCSLCCDTSKAAEQTYPIYSFIRTNGQTDKRTTGEMAWLPSSSNGADNADERSTASSGSSGHSQANGSPSPRSGNGNGHGNGNGNGNGNGVIRESGRQPPALLRHATPHLQPKTESVSDGDGDAELSDFSLNDTEEDEEDLRDYIVLNGNQADGNRSLSSSPRSHSRNGLLTAPPSSGSSAGGGGGGGNASSSGGNASGGGGGGVGGTGGVRKVFTNTRERWRQQNVSGAFAELRKLVPTHPPDKKLSKNEILRSAIKYIKLLTGILEWQQQRGPTGGQLLETNNNDNKMVNGHAADGELVENNPDMASVRHIKCERTEGHHPQRNGNGGNDLLMIAPAIIKSELLLESPLPLSIAPQAMVEARMSGSSVSGLKPTGTGSASRSSKRRLKPEGGATDLSLAKRRRT</sequence>
<keyword evidence="2" id="KW-0238">DNA-binding</keyword>
<feature type="region of interest" description="Disordered" evidence="4">
    <location>
        <begin position="172"/>
        <end position="234"/>
    </location>
</feature>
<comment type="caution">
    <text evidence="6">The sequence shown here is derived from an EMBL/GenBank/DDBJ whole genome shotgun (WGS) entry which is preliminary data.</text>
</comment>
<dbReference type="PROSITE" id="PS50888">
    <property type="entry name" value="BHLH"/>
    <property type="match status" value="1"/>
</dbReference>
<accession>A0A9P9YBI2</accession>
<dbReference type="CDD" id="cd19708">
    <property type="entry name" value="bHLH_TS_dHLH3B_like"/>
    <property type="match status" value="1"/>
</dbReference>
<evidence type="ECO:0000256" key="2">
    <source>
        <dbReference type="ARBA" id="ARBA00023125"/>
    </source>
</evidence>
<keyword evidence="3" id="KW-0804">Transcription</keyword>
<evidence type="ECO:0000313" key="6">
    <source>
        <dbReference type="EMBL" id="KAI8033954.1"/>
    </source>
</evidence>
<dbReference type="InterPro" id="IPR011598">
    <property type="entry name" value="bHLH_dom"/>
</dbReference>
<protein>
    <recommendedName>
        <fullName evidence="5">BHLH domain-containing protein</fullName>
    </recommendedName>
</protein>
<evidence type="ECO:0000256" key="1">
    <source>
        <dbReference type="ARBA" id="ARBA00023015"/>
    </source>
</evidence>
<dbReference type="AlphaFoldDB" id="A0A9P9YBI2"/>
<dbReference type="FunFam" id="4.10.280.10:FF:000015">
    <property type="entry name" value="T-cell acute lymphocytic leukemia 1"/>
    <property type="match status" value="1"/>
</dbReference>
<dbReference type="PANTHER" id="PTHR13864">
    <property type="entry name" value="T-CELL ACUTE LYMPHOCYTIC LEUKEMIA/STEM CELL LEUKEMIA-RELATED"/>
    <property type="match status" value="1"/>
</dbReference>
<evidence type="ECO:0000256" key="3">
    <source>
        <dbReference type="ARBA" id="ARBA00023163"/>
    </source>
</evidence>
<feature type="region of interest" description="Disordered" evidence="4">
    <location>
        <begin position="57"/>
        <end position="160"/>
    </location>
</feature>
<dbReference type="Gene3D" id="4.10.280.10">
    <property type="entry name" value="Helix-loop-helix DNA-binding domain"/>
    <property type="match status" value="1"/>
</dbReference>
<feature type="region of interest" description="Disordered" evidence="4">
    <location>
        <begin position="388"/>
        <end position="428"/>
    </location>
</feature>
<dbReference type="InterPro" id="IPR040238">
    <property type="entry name" value="TAL-like"/>
</dbReference>
<dbReference type="GO" id="GO:0000978">
    <property type="term" value="F:RNA polymerase II cis-regulatory region sequence-specific DNA binding"/>
    <property type="evidence" value="ECO:0007669"/>
    <property type="project" value="TreeGrafter"/>
</dbReference>